<dbReference type="AlphaFoldDB" id="A0A5U3IFA2"/>
<gene>
    <name evidence="1" type="ORF">VH79_14525</name>
</gene>
<sequence>MATVLNIVIEEKNNRIETVMTGGGKGQVTQAEVERVMAIAGLIKNILAASGGEVAYFKADVTKAMKAAGVETH</sequence>
<accession>A0A5U3IFA2</accession>
<dbReference type="EMBL" id="AAGLUV010000007">
    <property type="protein sequence ID" value="EBP4584396.1"/>
    <property type="molecule type" value="Genomic_DNA"/>
</dbReference>
<evidence type="ECO:0000313" key="1">
    <source>
        <dbReference type="EMBL" id="EBP4584396.1"/>
    </source>
</evidence>
<protein>
    <submittedName>
        <fullName evidence="1">Uncharacterized protein</fullName>
    </submittedName>
</protein>
<name>A0A5U3IFA2_SALER</name>
<reference evidence="1" key="1">
    <citation type="submission" date="2018-07" db="EMBL/GenBank/DDBJ databases">
        <authorList>
            <consortium name="GenomeTrakr network: Whole genome sequencing for foodborne pathogen traceback"/>
        </authorList>
    </citation>
    <scope>NUCLEOTIDE SEQUENCE [LARGE SCALE GENOMIC DNA]</scope>
    <source>
        <strain evidence="1">FDA00008842</strain>
    </source>
</reference>
<comment type="caution">
    <text evidence="1">The sequence shown here is derived from an EMBL/GenBank/DDBJ whole genome shotgun (WGS) entry which is preliminary data.</text>
</comment>
<organism evidence="1">
    <name type="scientific">Salmonella enterica</name>
    <name type="common">Salmonella choleraesuis</name>
    <dbReference type="NCBI Taxonomy" id="28901"/>
    <lineage>
        <taxon>Bacteria</taxon>
        <taxon>Pseudomonadati</taxon>
        <taxon>Pseudomonadota</taxon>
        <taxon>Gammaproteobacteria</taxon>
        <taxon>Enterobacterales</taxon>
        <taxon>Enterobacteriaceae</taxon>
        <taxon>Salmonella</taxon>
    </lineage>
</organism>
<proteinExistence type="predicted"/>
<dbReference type="Proteomes" id="UP000839610">
    <property type="component" value="Unassembled WGS sequence"/>
</dbReference>